<dbReference type="InterPro" id="IPR039355">
    <property type="entry name" value="Transcription_factor_GATA"/>
</dbReference>
<dbReference type="Gene3D" id="3.30.50.10">
    <property type="entry name" value="Erythroid Transcription Factor GATA-1, subunit A"/>
    <property type="match status" value="2"/>
</dbReference>
<feature type="domain" description="GATA-type" evidence="8">
    <location>
        <begin position="181"/>
        <end position="234"/>
    </location>
</feature>
<keyword evidence="3 6" id="KW-0863">Zinc-finger</keyword>
<dbReference type="GO" id="GO:0008270">
    <property type="term" value="F:zinc ion binding"/>
    <property type="evidence" value="ECO:0007669"/>
    <property type="project" value="UniProtKB-KW"/>
</dbReference>
<dbReference type="GO" id="GO:0000978">
    <property type="term" value="F:RNA polymerase II cis-regulatory region sequence-specific DNA binding"/>
    <property type="evidence" value="ECO:0007669"/>
    <property type="project" value="TreeGrafter"/>
</dbReference>
<dbReference type="Pfam" id="PF00320">
    <property type="entry name" value="GATA"/>
    <property type="match status" value="2"/>
</dbReference>
<protein>
    <recommendedName>
        <fullName evidence="8">GATA-type domain-containing protein</fullName>
    </recommendedName>
</protein>
<dbReference type="InterPro" id="IPR000679">
    <property type="entry name" value="Znf_GATA"/>
</dbReference>
<keyword evidence="4" id="KW-0862">Zinc</keyword>
<keyword evidence="5" id="KW-0539">Nucleus</keyword>
<keyword evidence="2" id="KW-0479">Metal-binding</keyword>
<sequence length="245" mass="27721">MEHSGQTSSIAYVSFPPPDSFAVLSRAYYSTNAFSSPQYPPVHARSDMSNNDFKRTPAHQEWAPDPAWWPVHHWHVQRPSQWELSPSSLASAFPCSADSQSRDPPESYPESCDPPSSQSLKTCAHCAVTSTPLWRRERGTGELLCNACGLYLLQRNVPRPLSLIEADMRPLSVNAQIPEYEYSGPMCSNCRTRVTSVWRKNIRGLVVCNACGVWERLKGGARPIELRRDNIKPRTRHARKVFRLK</sequence>
<dbReference type="CDD" id="cd00202">
    <property type="entry name" value="ZnF_GATA"/>
    <property type="match status" value="2"/>
</dbReference>
<dbReference type="PROSITE" id="PS50114">
    <property type="entry name" value="GATA_ZN_FINGER_2"/>
    <property type="match status" value="2"/>
</dbReference>
<keyword evidence="10" id="KW-1185">Reference proteome</keyword>
<evidence type="ECO:0000313" key="9">
    <source>
        <dbReference type="EMBL" id="CAK5283392.1"/>
    </source>
</evidence>
<proteinExistence type="predicted"/>
<evidence type="ECO:0000256" key="6">
    <source>
        <dbReference type="PROSITE-ProRule" id="PRU00094"/>
    </source>
</evidence>
<dbReference type="GO" id="GO:0000981">
    <property type="term" value="F:DNA-binding transcription factor activity, RNA polymerase II-specific"/>
    <property type="evidence" value="ECO:0007669"/>
    <property type="project" value="TreeGrafter"/>
</dbReference>
<dbReference type="EMBL" id="CAVNYO010000466">
    <property type="protein sequence ID" value="CAK5283392.1"/>
    <property type="molecule type" value="Genomic_DNA"/>
</dbReference>
<dbReference type="PROSITE" id="PS00344">
    <property type="entry name" value="GATA_ZN_FINGER_1"/>
    <property type="match status" value="2"/>
</dbReference>
<dbReference type="Proteomes" id="UP001295794">
    <property type="component" value="Unassembled WGS sequence"/>
</dbReference>
<evidence type="ECO:0000313" key="10">
    <source>
        <dbReference type="Proteomes" id="UP001295794"/>
    </source>
</evidence>
<organism evidence="9 10">
    <name type="scientific">Mycena citricolor</name>
    <dbReference type="NCBI Taxonomy" id="2018698"/>
    <lineage>
        <taxon>Eukaryota</taxon>
        <taxon>Fungi</taxon>
        <taxon>Dikarya</taxon>
        <taxon>Basidiomycota</taxon>
        <taxon>Agaricomycotina</taxon>
        <taxon>Agaricomycetes</taxon>
        <taxon>Agaricomycetidae</taxon>
        <taxon>Agaricales</taxon>
        <taxon>Marasmiineae</taxon>
        <taxon>Mycenaceae</taxon>
        <taxon>Mycena</taxon>
    </lineage>
</organism>
<comment type="subcellular location">
    <subcellularLocation>
        <location evidence="1">Nucleus</location>
    </subcellularLocation>
</comment>
<evidence type="ECO:0000256" key="3">
    <source>
        <dbReference type="ARBA" id="ARBA00022771"/>
    </source>
</evidence>
<name>A0AAD2Q7Q9_9AGAR</name>
<dbReference type="GO" id="GO:0005634">
    <property type="term" value="C:nucleus"/>
    <property type="evidence" value="ECO:0007669"/>
    <property type="project" value="UniProtKB-SubCell"/>
</dbReference>
<feature type="region of interest" description="Disordered" evidence="7">
    <location>
        <begin position="94"/>
        <end position="119"/>
    </location>
</feature>
<evidence type="ECO:0000256" key="5">
    <source>
        <dbReference type="ARBA" id="ARBA00023242"/>
    </source>
</evidence>
<dbReference type="InterPro" id="IPR013088">
    <property type="entry name" value="Znf_NHR/GATA"/>
</dbReference>
<dbReference type="GO" id="GO:0045165">
    <property type="term" value="P:cell fate commitment"/>
    <property type="evidence" value="ECO:0007669"/>
    <property type="project" value="TreeGrafter"/>
</dbReference>
<evidence type="ECO:0000259" key="8">
    <source>
        <dbReference type="PROSITE" id="PS50114"/>
    </source>
</evidence>
<evidence type="ECO:0000256" key="7">
    <source>
        <dbReference type="SAM" id="MobiDB-lite"/>
    </source>
</evidence>
<dbReference type="SUPFAM" id="SSF57716">
    <property type="entry name" value="Glucocorticoid receptor-like (DNA-binding domain)"/>
    <property type="match status" value="2"/>
</dbReference>
<dbReference type="SMART" id="SM00401">
    <property type="entry name" value="ZnF_GATA"/>
    <property type="match status" value="2"/>
</dbReference>
<comment type="caution">
    <text evidence="9">The sequence shown here is derived from an EMBL/GenBank/DDBJ whole genome shotgun (WGS) entry which is preliminary data.</text>
</comment>
<dbReference type="AlphaFoldDB" id="A0AAD2Q7Q9"/>
<gene>
    <name evidence="9" type="ORF">MYCIT1_LOCUS35886</name>
</gene>
<dbReference type="PANTHER" id="PTHR10071">
    <property type="entry name" value="TRANSCRIPTION FACTOR GATA FAMILY MEMBER"/>
    <property type="match status" value="1"/>
</dbReference>
<accession>A0AAD2Q7Q9</accession>
<evidence type="ECO:0000256" key="1">
    <source>
        <dbReference type="ARBA" id="ARBA00004123"/>
    </source>
</evidence>
<dbReference type="GO" id="GO:0000122">
    <property type="term" value="P:negative regulation of transcription by RNA polymerase II"/>
    <property type="evidence" value="ECO:0007669"/>
    <property type="project" value="TreeGrafter"/>
</dbReference>
<dbReference type="PANTHER" id="PTHR10071:SF281">
    <property type="entry name" value="BOX A-BINDING FACTOR-RELATED"/>
    <property type="match status" value="1"/>
</dbReference>
<evidence type="ECO:0000256" key="2">
    <source>
        <dbReference type="ARBA" id="ARBA00022723"/>
    </source>
</evidence>
<dbReference type="GO" id="GO:0045944">
    <property type="term" value="P:positive regulation of transcription by RNA polymerase II"/>
    <property type="evidence" value="ECO:0007669"/>
    <property type="project" value="TreeGrafter"/>
</dbReference>
<reference evidence="9" key="1">
    <citation type="submission" date="2023-11" db="EMBL/GenBank/DDBJ databases">
        <authorList>
            <person name="De Vega J J."/>
            <person name="De Vega J J."/>
        </authorList>
    </citation>
    <scope>NUCLEOTIDE SEQUENCE</scope>
</reference>
<evidence type="ECO:0000256" key="4">
    <source>
        <dbReference type="ARBA" id="ARBA00022833"/>
    </source>
</evidence>
<feature type="domain" description="GATA-type" evidence="8">
    <location>
        <begin position="117"/>
        <end position="163"/>
    </location>
</feature>